<dbReference type="InterPro" id="IPR036286">
    <property type="entry name" value="LexA/Signal_pep-like_sf"/>
</dbReference>
<dbReference type="CDD" id="cd06529">
    <property type="entry name" value="S24_LexA-like"/>
    <property type="match status" value="1"/>
</dbReference>
<dbReference type="Gene3D" id="2.10.109.10">
    <property type="entry name" value="Umud Fragment, subunit A"/>
    <property type="match status" value="1"/>
</dbReference>
<reference evidence="2" key="1">
    <citation type="submission" date="2019-11" db="EMBL/GenBank/DDBJ databases">
        <authorList>
            <person name="Feng L."/>
        </authorList>
    </citation>
    <scope>NUCLEOTIDE SEQUENCE</scope>
    <source>
        <strain evidence="2">CAmalonaticusLFYP1</strain>
    </source>
</reference>
<proteinExistence type="predicted"/>
<gene>
    <name evidence="2" type="ORF">CALFYP1_01867</name>
</gene>
<evidence type="ECO:0000313" key="2">
    <source>
        <dbReference type="EMBL" id="VYS86303.1"/>
    </source>
</evidence>
<dbReference type="EMBL" id="CACRTI010000002">
    <property type="protein sequence ID" value="VYS86303.1"/>
    <property type="molecule type" value="Genomic_DNA"/>
</dbReference>
<dbReference type="Pfam" id="PF00717">
    <property type="entry name" value="Peptidase_S24"/>
    <property type="match status" value="1"/>
</dbReference>
<sequence length="123" mass="13856">MGFHIPASDYAVERLSLDSRLIPRPTSTYIMQSAETIWRVGIMKDAMLVVDSAATPVDGSIVVCQLNDELRLKRLRFSPVRCIEDLNYPDRHQMLTSETLIMGVVTYIINDARSAELDDCPVI</sequence>
<organism evidence="2">
    <name type="scientific">Citrobacter amalonaticus</name>
    <dbReference type="NCBI Taxonomy" id="35703"/>
    <lineage>
        <taxon>Bacteria</taxon>
        <taxon>Pseudomonadati</taxon>
        <taxon>Pseudomonadota</taxon>
        <taxon>Gammaproteobacteria</taxon>
        <taxon>Enterobacterales</taxon>
        <taxon>Enterobacteriaceae</taxon>
        <taxon>Citrobacter</taxon>
    </lineage>
</organism>
<dbReference type="RefSeq" id="WP_156594874.1">
    <property type="nucleotide sequence ID" value="NZ_CACRTI010000002.1"/>
</dbReference>
<protein>
    <submittedName>
        <fullName evidence="2">DNA polymerase V subunit UmuD</fullName>
    </submittedName>
</protein>
<accession>A0A6N2RY87</accession>
<dbReference type="SUPFAM" id="SSF51306">
    <property type="entry name" value="LexA/Signal peptidase"/>
    <property type="match status" value="1"/>
</dbReference>
<evidence type="ECO:0000259" key="1">
    <source>
        <dbReference type="Pfam" id="PF00717"/>
    </source>
</evidence>
<dbReference type="AlphaFoldDB" id="A0A6N2RY87"/>
<dbReference type="InterPro" id="IPR015927">
    <property type="entry name" value="Peptidase_S24_S26A/B/C"/>
</dbReference>
<feature type="domain" description="Peptidase S24/S26A/S26B/S26C" evidence="1">
    <location>
        <begin position="2"/>
        <end position="77"/>
    </location>
</feature>
<name>A0A6N2RY87_CITAM</name>
<dbReference type="InterPro" id="IPR039418">
    <property type="entry name" value="LexA-like"/>
</dbReference>